<dbReference type="InterPro" id="IPR050640">
    <property type="entry name" value="Bact_2-comp_sensor_kinase"/>
</dbReference>
<dbReference type="EMBL" id="JAMZFW010000003">
    <property type="protein sequence ID" value="MCP1101502.1"/>
    <property type="molecule type" value="Genomic_DNA"/>
</dbReference>
<keyword evidence="1" id="KW-1133">Transmembrane helix</keyword>
<proteinExistence type="predicted"/>
<accession>A0ABT1E6P0</accession>
<organism evidence="4 5">
    <name type="scientific">Aequitasia blattaphilus</name>
    <dbReference type="NCBI Taxonomy" id="2949332"/>
    <lineage>
        <taxon>Bacteria</taxon>
        <taxon>Bacillati</taxon>
        <taxon>Bacillota</taxon>
        <taxon>Clostridia</taxon>
        <taxon>Lachnospirales</taxon>
        <taxon>Lachnospiraceae</taxon>
        <taxon>Aequitasia</taxon>
    </lineage>
</organism>
<keyword evidence="4" id="KW-0418">Kinase</keyword>
<dbReference type="InterPro" id="IPR003594">
    <property type="entry name" value="HATPase_dom"/>
</dbReference>
<dbReference type="Gene3D" id="6.10.340.10">
    <property type="match status" value="1"/>
</dbReference>
<sequence length="597" mass="67928">MKKIFRFVKGTFRGKLILCFVLCAVIPILTIGFTSYSVSVKIAKDKLLESTSLSSQQVARAITERMQQTENMADSVHFNLYALNQVPKEPLYQYLGQFSTVRNNITSLANAFDVYHISIFVPSDNFVSQEGLNFLSFHDLNKYFVSKENFIGIGASPKWIYQNNISFPVTVTKGNLPSGILTCYRSTQNSSGEFDYIFGIHITSKELSSILQNSYTNSDINSFLLDENGTVIAARDEAQIGFTLSKERVDNYRSHLNDFSFSTNSNEVLVDEVYSNYTLITEIPDFYIKHNTEILVNIILVSLIVIVLITILVIMYVSGSLTKRINQLSVVMENTKYDQIPEQNILPFSPPAKEEDFDEIDKLSKNFGQMLQVLDESFKDVLDLSIKEERLNYSLLQSQINPHFLYNILGSIRTLLSLNKLEEADQMLYDLSKFYRGLLKKTNELIPIKDELEIATLYMNMEALCKNNAFDWEIHMDDGIENFLICKFTLQPILENSIQHGISSINDKMHIQLSISYKEDMISIRITDNGSGIAPDILADIQKDLSEKNIRYDKHFGINNINTRISSSIQEYGTVNIQSVLGKGTTVHILIPQILEN</sequence>
<evidence type="ECO:0000313" key="4">
    <source>
        <dbReference type="EMBL" id="MCP1101502.1"/>
    </source>
</evidence>
<dbReference type="PANTHER" id="PTHR34220">
    <property type="entry name" value="SENSOR HISTIDINE KINASE YPDA"/>
    <property type="match status" value="1"/>
</dbReference>
<dbReference type="Pfam" id="PF02518">
    <property type="entry name" value="HATPase_c"/>
    <property type="match status" value="1"/>
</dbReference>
<feature type="transmembrane region" description="Helical" evidence="1">
    <location>
        <begin position="294"/>
        <end position="317"/>
    </location>
</feature>
<dbReference type="Gene3D" id="3.30.565.10">
    <property type="entry name" value="Histidine kinase-like ATPase, C-terminal domain"/>
    <property type="match status" value="1"/>
</dbReference>
<dbReference type="SUPFAM" id="SSF55874">
    <property type="entry name" value="ATPase domain of HSP90 chaperone/DNA topoisomerase II/histidine kinase"/>
    <property type="match status" value="1"/>
</dbReference>
<dbReference type="PANTHER" id="PTHR34220:SF7">
    <property type="entry name" value="SENSOR HISTIDINE KINASE YPDA"/>
    <property type="match status" value="1"/>
</dbReference>
<keyword evidence="4" id="KW-0808">Transferase</keyword>
<comment type="caution">
    <text evidence="4">The sequence shown here is derived from an EMBL/GenBank/DDBJ whole genome shotgun (WGS) entry which is preliminary data.</text>
</comment>
<dbReference type="InterPro" id="IPR010559">
    <property type="entry name" value="Sig_transdc_His_kin_internal"/>
</dbReference>
<dbReference type="GO" id="GO:0016301">
    <property type="term" value="F:kinase activity"/>
    <property type="evidence" value="ECO:0007669"/>
    <property type="project" value="UniProtKB-KW"/>
</dbReference>
<evidence type="ECO:0000256" key="1">
    <source>
        <dbReference type="SAM" id="Phobius"/>
    </source>
</evidence>
<feature type="domain" description="Signal transduction histidine kinase internal region" evidence="3">
    <location>
        <begin position="393"/>
        <end position="465"/>
    </location>
</feature>
<dbReference type="Proteomes" id="UP001523566">
    <property type="component" value="Unassembled WGS sequence"/>
</dbReference>
<feature type="domain" description="Histidine kinase/HSP90-like ATPase" evidence="2">
    <location>
        <begin position="490"/>
        <end position="592"/>
    </location>
</feature>
<dbReference type="InterPro" id="IPR036890">
    <property type="entry name" value="HATPase_C_sf"/>
</dbReference>
<dbReference type="Pfam" id="PF06580">
    <property type="entry name" value="His_kinase"/>
    <property type="match status" value="1"/>
</dbReference>
<keyword evidence="1" id="KW-0472">Membrane</keyword>
<name>A0ABT1E6P0_9FIRM</name>
<keyword evidence="5" id="KW-1185">Reference proteome</keyword>
<evidence type="ECO:0000313" key="5">
    <source>
        <dbReference type="Proteomes" id="UP001523566"/>
    </source>
</evidence>
<keyword evidence="1" id="KW-0812">Transmembrane</keyword>
<dbReference type="RefSeq" id="WP_262065283.1">
    <property type="nucleotide sequence ID" value="NZ_JAMXOD010000003.1"/>
</dbReference>
<reference evidence="4 5" key="1">
    <citation type="journal article" date="2022" name="Genome Biol. Evol.">
        <title>Host diet, physiology and behaviors set the stage for Lachnospiraceae cladogenesis.</title>
        <authorList>
            <person name="Vera-Ponce De Leon A."/>
            <person name="Schneider M."/>
            <person name="Jahnes B.C."/>
            <person name="Sadowski V."/>
            <person name="Camuy-Velez L.A."/>
            <person name="Duan J."/>
            <person name="Sabree Z.L."/>
        </authorList>
    </citation>
    <scope>NUCLEOTIDE SEQUENCE [LARGE SCALE GENOMIC DNA]</scope>
    <source>
        <strain evidence="4 5">PAL113</strain>
    </source>
</reference>
<protein>
    <submittedName>
        <fullName evidence="4">Histidine kinase</fullName>
    </submittedName>
</protein>
<evidence type="ECO:0000259" key="2">
    <source>
        <dbReference type="Pfam" id="PF02518"/>
    </source>
</evidence>
<evidence type="ECO:0000259" key="3">
    <source>
        <dbReference type="Pfam" id="PF06580"/>
    </source>
</evidence>
<gene>
    <name evidence="4" type="ORF">NK125_03620</name>
</gene>